<reference evidence="5" key="1">
    <citation type="submission" date="2018-06" db="EMBL/GenBank/DDBJ databases">
        <authorList>
            <person name="Zhirakovskaya E."/>
        </authorList>
    </citation>
    <scope>NUCLEOTIDE SEQUENCE</scope>
</reference>
<dbReference type="Pfam" id="PF13335">
    <property type="entry name" value="Mg_chelatase_C"/>
    <property type="match status" value="1"/>
</dbReference>
<dbReference type="InterPro" id="IPR014721">
    <property type="entry name" value="Ribsml_uS5_D2-typ_fold_subgr"/>
</dbReference>
<feature type="domain" description="MCM C-terminal AAA(+) ATPase" evidence="4">
    <location>
        <begin position="289"/>
        <end position="384"/>
    </location>
</feature>
<dbReference type="Gene3D" id="3.40.50.300">
    <property type="entry name" value="P-loop containing nucleotide triphosphate hydrolases"/>
    <property type="match status" value="1"/>
</dbReference>
<evidence type="ECO:0000256" key="2">
    <source>
        <dbReference type="ARBA" id="ARBA00022741"/>
    </source>
</evidence>
<dbReference type="InterPro" id="IPR004482">
    <property type="entry name" value="Mg_chelat-rel"/>
</dbReference>
<dbReference type="Pfam" id="PF01078">
    <property type="entry name" value="Mg_chelatase"/>
    <property type="match status" value="1"/>
</dbReference>
<name>A0A3B0WKD3_9ZZZZ</name>
<dbReference type="InterPro" id="IPR045006">
    <property type="entry name" value="CHLI-like"/>
</dbReference>
<gene>
    <name evidence="5" type="ORF">MNBD_GAMMA05-1909</name>
</gene>
<dbReference type="Gene3D" id="3.30.230.10">
    <property type="match status" value="1"/>
</dbReference>
<proteinExistence type="inferred from homology"/>
<dbReference type="InterPro" id="IPR025158">
    <property type="entry name" value="Mg_chelat-rel_C"/>
</dbReference>
<sequence>MQLATLHTRALNGINAALVTVEVHLSNGLPAFSIVGLPEAAVRESKDRVRAAIINSNFEFPARKITVNLAPADLPKEGGRYDLPIALGILAASGQIDKTKLDEYEFHGELALSGALREVNGSLPVALAAQKQNKKLVMPVTSARQAALIGSTEVYAASNLLSVCQHLQQRLKLPLAEAYTHSFDTNVIADLADVRGQHRTRRALEIAAAGRHNMLMIGPPGTGKSMLASRLPGILPPMSTQQALESASINSISYQGFDIRKWKQRPFRSPHHTASGVALVGGGSKPAPGEISLAHQGVLFLDELTEFDRHALDVLREPMETGTITISRAARQADFPAQFQLIAAMNPCPQGYTCDGKNLCQCTPQQQQKHRSRISAPFLDRIDIHIEVPQIDKHALDSQSPKGESSEIIRQRVCRAYESQQKRGPRFNAELNVNEIEAFCHLKGKDKQLLEQAMEKLKLSARAYHRILKLARTIADIENSHAIETLHITEAISYRSLDRFNLI</sequence>
<organism evidence="5">
    <name type="scientific">hydrothermal vent metagenome</name>
    <dbReference type="NCBI Taxonomy" id="652676"/>
    <lineage>
        <taxon>unclassified sequences</taxon>
        <taxon>metagenomes</taxon>
        <taxon>ecological metagenomes</taxon>
    </lineage>
</organism>
<dbReference type="InterPro" id="IPR000523">
    <property type="entry name" value="Mg_chelatse_chII-like_cat_dom"/>
</dbReference>
<protein>
    <submittedName>
        <fullName evidence="5">AAA+ ATPase superfamily protein YifB/ComM, associated with DNA recombination</fullName>
    </submittedName>
</protein>
<dbReference type="PRINTS" id="PR01657">
    <property type="entry name" value="MCMFAMILY"/>
</dbReference>
<evidence type="ECO:0000256" key="3">
    <source>
        <dbReference type="ARBA" id="ARBA00022840"/>
    </source>
</evidence>
<dbReference type="InterPro" id="IPR027417">
    <property type="entry name" value="P-loop_NTPase"/>
</dbReference>
<dbReference type="InterPro" id="IPR003593">
    <property type="entry name" value="AAA+_ATPase"/>
</dbReference>
<dbReference type="EMBL" id="UOFE01000031">
    <property type="protein sequence ID" value="VAW52980.1"/>
    <property type="molecule type" value="Genomic_DNA"/>
</dbReference>
<dbReference type="PROSITE" id="PS50051">
    <property type="entry name" value="MCM_2"/>
    <property type="match status" value="1"/>
</dbReference>
<dbReference type="GO" id="GO:0005524">
    <property type="term" value="F:ATP binding"/>
    <property type="evidence" value="ECO:0007669"/>
    <property type="project" value="UniProtKB-KW"/>
</dbReference>
<dbReference type="NCBIfam" id="NF007365">
    <property type="entry name" value="PRK09862.1"/>
    <property type="match status" value="1"/>
</dbReference>
<comment type="similarity">
    <text evidence="1">Belongs to the Mg-chelatase subunits D/I family. ComM subfamily.</text>
</comment>
<dbReference type="AlphaFoldDB" id="A0A3B0WKD3"/>
<dbReference type="PANTHER" id="PTHR32039">
    <property type="entry name" value="MAGNESIUM-CHELATASE SUBUNIT CHLI"/>
    <property type="match status" value="1"/>
</dbReference>
<keyword evidence="3" id="KW-0067">ATP-binding</keyword>
<dbReference type="NCBIfam" id="TIGR00368">
    <property type="entry name" value="YifB family Mg chelatase-like AAA ATPase"/>
    <property type="match status" value="1"/>
</dbReference>
<dbReference type="SUPFAM" id="SSF52540">
    <property type="entry name" value="P-loop containing nucleoside triphosphate hydrolases"/>
    <property type="match status" value="1"/>
</dbReference>
<dbReference type="SMART" id="SM00382">
    <property type="entry name" value="AAA"/>
    <property type="match status" value="1"/>
</dbReference>
<evidence type="ECO:0000259" key="4">
    <source>
        <dbReference type="PROSITE" id="PS50051"/>
    </source>
</evidence>
<dbReference type="InterPro" id="IPR020568">
    <property type="entry name" value="Ribosomal_Su5_D2-typ_SF"/>
</dbReference>
<keyword evidence="2" id="KW-0547">Nucleotide-binding</keyword>
<dbReference type="GO" id="GO:0003677">
    <property type="term" value="F:DNA binding"/>
    <property type="evidence" value="ECO:0007669"/>
    <property type="project" value="InterPro"/>
</dbReference>
<dbReference type="InterPro" id="IPR001208">
    <property type="entry name" value="MCM_dom"/>
</dbReference>
<evidence type="ECO:0000256" key="1">
    <source>
        <dbReference type="ARBA" id="ARBA00006354"/>
    </source>
</evidence>
<dbReference type="Pfam" id="PF13541">
    <property type="entry name" value="ChlI"/>
    <property type="match status" value="1"/>
</dbReference>
<dbReference type="PANTHER" id="PTHR32039:SF7">
    <property type="entry name" value="COMPETENCE PROTEIN COMM"/>
    <property type="match status" value="1"/>
</dbReference>
<evidence type="ECO:0000313" key="5">
    <source>
        <dbReference type="EMBL" id="VAW52980.1"/>
    </source>
</evidence>
<accession>A0A3B0WKD3</accession>
<dbReference type="SUPFAM" id="SSF54211">
    <property type="entry name" value="Ribosomal protein S5 domain 2-like"/>
    <property type="match status" value="1"/>
</dbReference>